<name>A0A386HPJ2_9BACT</name>
<evidence type="ECO:0000313" key="7">
    <source>
        <dbReference type="Proteomes" id="UP000266118"/>
    </source>
</evidence>
<evidence type="ECO:0000256" key="4">
    <source>
        <dbReference type="SAM" id="Phobius"/>
    </source>
</evidence>
<feature type="transmembrane region" description="Helical" evidence="4">
    <location>
        <begin position="317"/>
        <end position="336"/>
    </location>
</feature>
<dbReference type="OrthoDB" id="9805625at2"/>
<dbReference type="SUPFAM" id="SSF53448">
    <property type="entry name" value="Nucleotide-diphospho-sugar transferases"/>
    <property type="match status" value="1"/>
</dbReference>
<dbReference type="AlphaFoldDB" id="A0A386HPJ2"/>
<dbReference type="GO" id="GO:0016757">
    <property type="term" value="F:glycosyltransferase activity"/>
    <property type="evidence" value="ECO:0007669"/>
    <property type="project" value="UniProtKB-KW"/>
</dbReference>
<feature type="domain" description="Glycosyltransferase 2-like" evidence="5">
    <location>
        <begin position="46"/>
        <end position="178"/>
    </location>
</feature>
<dbReference type="PANTHER" id="PTHR43630:SF1">
    <property type="entry name" value="POLY-BETA-1,6-N-ACETYL-D-GLUCOSAMINE SYNTHASE"/>
    <property type="match status" value="1"/>
</dbReference>
<gene>
    <name evidence="6" type="ORF">D6B99_08330</name>
</gene>
<reference evidence="6 7" key="1">
    <citation type="submission" date="2018-09" db="EMBL/GenBank/DDBJ databases">
        <title>Arachidicoccus sp. nov., a bacterium isolated from soil.</title>
        <authorList>
            <person name="Weon H.-Y."/>
            <person name="Kwon S.-W."/>
            <person name="Lee S.A."/>
        </authorList>
    </citation>
    <scope>NUCLEOTIDE SEQUENCE [LARGE SCALE GENOMIC DNA]</scope>
    <source>
        <strain evidence="6 7">KIS59-12</strain>
    </source>
</reference>
<dbReference type="Pfam" id="PF00535">
    <property type="entry name" value="Glycos_transf_2"/>
    <property type="match status" value="1"/>
</dbReference>
<evidence type="ECO:0000313" key="6">
    <source>
        <dbReference type="EMBL" id="AYD47612.1"/>
    </source>
</evidence>
<evidence type="ECO:0000259" key="5">
    <source>
        <dbReference type="Pfam" id="PF00535"/>
    </source>
</evidence>
<keyword evidence="4" id="KW-0812">Transmembrane</keyword>
<sequence>MIDVILITIAWLLACYCGLIFFYNYYLRNLQEFSPDNSLMPQTFFSVIIPARNEEANIRTCILSIIENSYPKHLLEIIVIDDFSEDKTAEIVLTLQAKYPQVKLLQLQDILPAGKINSYKKKALTIAIEKSCGDWIVTTDADCNVPKSWLLNFDNYIRQSGKRFIAAPVVFEEKESFLSRFQCLDFLSLQGITAASVSAGIHSMCNGANLCYKKTIFFEVDGFNGIDDLASGDDMLLMHKIQKSFPNSIGYLFARDSIVRTLPMPTWKTFINQRIRWASKASSYEDIKITTVLLLVYVLNVLLLALLLIAFFLPYLFLYWLLFVLIKTLVELLFMYKICAFYQQKALLKWFPLMQPFHIIYTVIAGFLGKFGKYQWKERKVV</sequence>
<dbReference type="KEGG" id="ark:D6B99_08330"/>
<evidence type="ECO:0000256" key="1">
    <source>
        <dbReference type="ARBA" id="ARBA00006739"/>
    </source>
</evidence>
<comment type="similarity">
    <text evidence="1">Belongs to the glycosyltransferase 2 family.</text>
</comment>
<dbReference type="RefSeq" id="WP_119986921.1">
    <property type="nucleotide sequence ID" value="NZ_CP032489.1"/>
</dbReference>
<dbReference type="PANTHER" id="PTHR43630">
    <property type="entry name" value="POLY-BETA-1,6-N-ACETYL-D-GLUCOSAMINE SYNTHASE"/>
    <property type="match status" value="1"/>
</dbReference>
<keyword evidence="4" id="KW-1133">Transmembrane helix</keyword>
<dbReference type="Gene3D" id="3.90.550.10">
    <property type="entry name" value="Spore Coat Polysaccharide Biosynthesis Protein SpsA, Chain A"/>
    <property type="match status" value="1"/>
</dbReference>
<dbReference type="Proteomes" id="UP000266118">
    <property type="component" value="Chromosome"/>
</dbReference>
<keyword evidence="4" id="KW-0472">Membrane</keyword>
<feature type="transmembrane region" description="Helical" evidence="4">
    <location>
        <begin position="348"/>
        <end position="368"/>
    </location>
</feature>
<protein>
    <submittedName>
        <fullName evidence="6">Glycosyltransferase</fullName>
    </submittedName>
</protein>
<keyword evidence="2" id="KW-0328">Glycosyltransferase</keyword>
<proteinExistence type="inferred from homology"/>
<keyword evidence="7" id="KW-1185">Reference proteome</keyword>
<evidence type="ECO:0000256" key="3">
    <source>
        <dbReference type="ARBA" id="ARBA00022679"/>
    </source>
</evidence>
<evidence type="ECO:0000256" key="2">
    <source>
        <dbReference type="ARBA" id="ARBA00022676"/>
    </source>
</evidence>
<dbReference type="InterPro" id="IPR001173">
    <property type="entry name" value="Glyco_trans_2-like"/>
</dbReference>
<feature type="transmembrane region" description="Helical" evidence="4">
    <location>
        <begin position="6"/>
        <end position="26"/>
    </location>
</feature>
<feature type="transmembrane region" description="Helical" evidence="4">
    <location>
        <begin position="289"/>
        <end position="311"/>
    </location>
</feature>
<organism evidence="6 7">
    <name type="scientific">Arachidicoccus soli</name>
    <dbReference type="NCBI Taxonomy" id="2341117"/>
    <lineage>
        <taxon>Bacteria</taxon>
        <taxon>Pseudomonadati</taxon>
        <taxon>Bacteroidota</taxon>
        <taxon>Chitinophagia</taxon>
        <taxon>Chitinophagales</taxon>
        <taxon>Chitinophagaceae</taxon>
        <taxon>Arachidicoccus</taxon>
    </lineage>
</organism>
<keyword evidence="3 6" id="KW-0808">Transferase</keyword>
<dbReference type="EMBL" id="CP032489">
    <property type="protein sequence ID" value="AYD47612.1"/>
    <property type="molecule type" value="Genomic_DNA"/>
</dbReference>
<accession>A0A386HPJ2</accession>
<dbReference type="InterPro" id="IPR029044">
    <property type="entry name" value="Nucleotide-diphossugar_trans"/>
</dbReference>